<keyword evidence="3" id="KW-1133">Transmembrane helix</keyword>
<evidence type="ECO:0000256" key="4">
    <source>
        <dbReference type="SAM" id="SignalP"/>
    </source>
</evidence>
<dbReference type="Pfam" id="PF01757">
    <property type="entry name" value="Acyl_transf_3"/>
    <property type="match status" value="1"/>
</dbReference>
<dbReference type="InParanoid" id="A0A6P8YVB7"/>
<keyword evidence="6" id="KW-1185">Reference proteome</keyword>
<feature type="transmembrane region" description="Helical" evidence="3">
    <location>
        <begin position="1007"/>
        <end position="1027"/>
    </location>
</feature>
<evidence type="ECO:0000256" key="1">
    <source>
        <dbReference type="SAM" id="Coils"/>
    </source>
</evidence>
<feature type="transmembrane region" description="Helical" evidence="3">
    <location>
        <begin position="854"/>
        <end position="876"/>
    </location>
</feature>
<feature type="coiled-coil region" evidence="1">
    <location>
        <begin position="204"/>
        <end position="231"/>
    </location>
</feature>
<gene>
    <name evidence="7" type="primary">LOC117643326</name>
</gene>
<feature type="compositionally biased region" description="Low complexity" evidence="2">
    <location>
        <begin position="291"/>
        <end position="341"/>
    </location>
</feature>
<sequence length="1116" mass="121096">MCARTARPLSWPLALLLATVCCTVSAVDKEQAVVVDVPPTTAGPPSDDAVLATLEHVAKDVPHVLDDVNKNLPVALEKTGALSEAVPKVIDQVGKSLPHILDKSHEVAMKDVKDEKDEKEAEALPEDDGLAEAIRVALPSALPLDQESGESPTEALHKARLSLQRTLDQVLQEAEEWAQHSKDDATGQYEDYEDLSGDDAIAAEEALHNTRAELQKRLDDMLTEVEKQALEHAMAEEGSGDAADDNALPELPVSTTTSPAKEAVPDEPGEGDDNQVQGKLLTFADVPDLVPTSTQPPSTTTQPTTTLQPSSTGEPSTTSRPSSTSRPSTTTDSPATSSSTEPPTPAPPTTESPWRHLVVPLNQAESEGSAAIPAAVHGDRDAGTREVALNDDVVEAAVAAAATLDADRTMATTNALSGSACPAKQPEPLRLPALPNGAPESFNPQCAAESRLLDLNLRNHTLWAVQMQDAGSSGISGLLEGNVYHLGNFDECMEVLGPVSAQYCVVDVHVHTPARTPDYRHHPDTAADPMQSVWNHIRHEGEAWRLPLDTLHVAICAPASCSPRDLQDSVQRALDSHAGGLTSRLPVAYTVTVSEALCTSAAKQRPPLSKGEAVYIALVTLLVLAVIAGTLIDVYATKKKGMVRKPLLLFSLKSNWRLLTKTDPKPMGLNLDALSGARTINMLVLVVAHRGFNLLRGPVHNYNHFEKMPRALLQTGATHAQLFVDTCFVMSGLLVSLLELTRAHAHGKDSDSRVTLMAAFVHRYVRLTPSYALVVFFYATIFWRLGSGPLWDQVIGHESQACSKYWWTNLFYVNNYVSSEKLCMFQSWYLPCDLHLFFIGTILTLLLSRHRRTGLAFIVVFLAVSMIIPFFVTLLGSKPALLEMLPSLFRAPDQSENFRTMYAPTHIRAAPYMVGLLAGYLFQRLALKYKDRFTAPVTWLLCAGGVALGTAALLSSVAFYDPDTNYSGVVAGLYAALCPVVWSVGVCLFFASIVLGSKTLVSTILSWKPLVVLSRLTYNVYLTHWAFQMVSVAKARAPFHLDVYNLFFLSFGDMVFSFMAALVLFLLVEAPFRTLARGITAPAPESKVHLEAAREGRATALEEAFKVAMSRSKENP</sequence>
<dbReference type="AlphaFoldDB" id="A0A6P8YVB7"/>
<feature type="transmembrane region" description="Helical" evidence="3">
    <location>
        <begin position="1047"/>
        <end position="1068"/>
    </location>
</feature>
<dbReference type="InterPro" id="IPR006621">
    <property type="entry name" value="Nose-resist-to-fluoxetine_N"/>
</dbReference>
<feature type="transmembrane region" description="Helical" evidence="3">
    <location>
        <begin position="972"/>
        <end position="995"/>
    </location>
</feature>
<keyword evidence="3" id="KW-0812">Transmembrane</keyword>
<dbReference type="RefSeq" id="XP_034238062.1">
    <property type="nucleotide sequence ID" value="XM_034382171.1"/>
</dbReference>
<feature type="transmembrane region" description="Helical" evidence="3">
    <location>
        <begin position="939"/>
        <end position="960"/>
    </location>
</feature>
<keyword evidence="1" id="KW-0175">Coiled coil</keyword>
<dbReference type="PANTHER" id="PTHR11161:SF71">
    <property type="entry name" value="NOSE RESISTANT-TO-FLUOXETINE PROTEIN N-TERMINAL DOMAIN-CONTAINING PROTEIN"/>
    <property type="match status" value="1"/>
</dbReference>
<dbReference type="Proteomes" id="UP000515158">
    <property type="component" value="Unplaced"/>
</dbReference>
<proteinExistence type="predicted"/>
<feature type="signal peptide" evidence="4">
    <location>
        <begin position="1"/>
        <end position="26"/>
    </location>
</feature>
<feature type="transmembrane region" description="Helical" evidence="3">
    <location>
        <begin position="613"/>
        <end position="636"/>
    </location>
</feature>
<organism evidence="7">
    <name type="scientific">Thrips palmi</name>
    <name type="common">Melon thrips</name>
    <dbReference type="NCBI Taxonomy" id="161013"/>
    <lineage>
        <taxon>Eukaryota</taxon>
        <taxon>Metazoa</taxon>
        <taxon>Ecdysozoa</taxon>
        <taxon>Arthropoda</taxon>
        <taxon>Hexapoda</taxon>
        <taxon>Insecta</taxon>
        <taxon>Pterygota</taxon>
        <taxon>Neoptera</taxon>
        <taxon>Paraneoptera</taxon>
        <taxon>Thysanoptera</taxon>
        <taxon>Terebrantia</taxon>
        <taxon>Thripoidea</taxon>
        <taxon>Thripidae</taxon>
        <taxon>Thrips</taxon>
    </lineage>
</organism>
<dbReference type="OrthoDB" id="6585993at2759"/>
<feature type="transmembrane region" description="Helical" evidence="3">
    <location>
        <begin position="764"/>
        <end position="783"/>
    </location>
</feature>
<feature type="chain" id="PRO_5027565517" evidence="4">
    <location>
        <begin position="27"/>
        <end position="1116"/>
    </location>
</feature>
<keyword evidence="3" id="KW-0472">Membrane</keyword>
<accession>A0A6P8YVB7</accession>
<feature type="transmembrane region" description="Helical" evidence="3">
    <location>
        <begin position="828"/>
        <end position="847"/>
    </location>
</feature>
<name>A0A6P8YVB7_THRPL</name>
<dbReference type="GeneID" id="117643326"/>
<dbReference type="InterPro" id="IPR052728">
    <property type="entry name" value="O2_lipid_transport_reg"/>
</dbReference>
<dbReference type="PANTHER" id="PTHR11161">
    <property type="entry name" value="O-ACYLTRANSFERASE"/>
    <property type="match status" value="1"/>
</dbReference>
<feature type="region of interest" description="Disordered" evidence="2">
    <location>
        <begin position="234"/>
        <end position="275"/>
    </location>
</feature>
<feature type="transmembrane region" description="Helical" evidence="3">
    <location>
        <begin position="909"/>
        <end position="927"/>
    </location>
</feature>
<feature type="region of interest" description="Disordered" evidence="2">
    <location>
        <begin position="288"/>
        <end position="354"/>
    </location>
</feature>
<evidence type="ECO:0000259" key="5">
    <source>
        <dbReference type="SMART" id="SM00703"/>
    </source>
</evidence>
<feature type="domain" description="Nose resistant-to-fluoxetine protein N-terminal" evidence="5">
    <location>
        <begin position="443"/>
        <end position="600"/>
    </location>
</feature>
<evidence type="ECO:0000256" key="3">
    <source>
        <dbReference type="SAM" id="Phobius"/>
    </source>
</evidence>
<dbReference type="InterPro" id="IPR002656">
    <property type="entry name" value="Acyl_transf_3_dom"/>
</dbReference>
<evidence type="ECO:0000256" key="2">
    <source>
        <dbReference type="SAM" id="MobiDB-lite"/>
    </source>
</evidence>
<reference evidence="7" key="1">
    <citation type="submission" date="2025-08" db="UniProtKB">
        <authorList>
            <consortium name="RefSeq"/>
        </authorList>
    </citation>
    <scope>IDENTIFICATION</scope>
    <source>
        <tissue evidence="7">Total insect</tissue>
    </source>
</reference>
<dbReference type="Pfam" id="PF20146">
    <property type="entry name" value="NRF"/>
    <property type="match status" value="1"/>
</dbReference>
<dbReference type="GO" id="GO:0016747">
    <property type="term" value="F:acyltransferase activity, transferring groups other than amino-acyl groups"/>
    <property type="evidence" value="ECO:0007669"/>
    <property type="project" value="InterPro"/>
</dbReference>
<dbReference type="KEGG" id="tpal:117643326"/>
<protein>
    <submittedName>
        <fullName evidence="7">Nose resistant to fluoxetine protein 6-like</fullName>
    </submittedName>
</protein>
<evidence type="ECO:0000313" key="7">
    <source>
        <dbReference type="RefSeq" id="XP_034238062.1"/>
    </source>
</evidence>
<dbReference type="SMART" id="SM00703">
    <property type="entry name" value="NRF"/>
    <property type="match status" value="1"/>
</dbReference>
<keyword evidence="4" id="KW-0732">Signal</keyword>
<evidence type="ECO:0000313" key="6">
    <source>
        <dbReference type="Proteomes" id="UP000515158"/>
    </source>
</evidence>